<feature type="signal peptide" evidence="5">
    <location>
        <begin position="1"/>
        <end position="20"/>
    </location>
</feature>
<accession>A0A412X0W6</accession>
<dbReference type="RefSeq" id="WP_118260097.1">
    <property type="nucleotide sequence ID" value="NZ_CALBWO010000037.1"/>
</dbReference>
<dbReference type="InterPro" id="IPR013740">
    <property type="entry name" value="Redoxin"/>
</dbReference>
<feature type="domain" description="Thioredoxin" evidence="6">
    <location>
        <begin position="768"/>
        <end position="911"/>
    </location>
</feature>
<keyword evidence="2" id="KW-0201">Cytochrome c-type biogenesis</keyword>
<dbReference type="PANTHER" id="PTHR42852:SF6">
    <property type="entry name" value="THIOL:DISULFIDE INTERCHANGE PROTEIN DSBE"/>
    <property type="match status" value="1"/>
</dbReference>
<comment type="caution">
    <text evidence="7">The sequence shown here is derived from an EMBL/GenBank/DDBJ whole genome shotgun (WGS) entry which is preliminary data.</text>
</comment>
<keyword evidence="5" id="KW-0732">Signal</keyword>
<dbReference type="InterPro" id="IPR000866">
    <property type="entry name" value="AhpC/TSA"/>
</dbReference>
<evidence type="ECO:0000256" key="2">
    <source>
        <dbReference type="ARBA" id="ARBA00022748"/>
    </source>
</evidence>
<dbReference type="InterPro" id="IPR036249">
    <property type="entry name" value="Thioredoxin-like_sf"/>
</dbReference>
<dbReference type="PROSITE" id="PS51352">
    <property type="entry name" value="THIOREDOXIN_2"/>
    <property type="match status" value="2"/>
</dbReference>
<evidence type="ECO:0000259" key="6">
    <source>
        <dbReference type="PROSITE" id="PS51352"/>
    </source>
</evidence>
<evidence type="ECO:0000313" key="7">
    <source>
        <dbReference type="EMBL" id="RGV34069.1"/>
    </source>
</evidence>
<dbReference type="Proteomes" id="UP000283589">
    <property type="component" value="Unassembled WGS sequence"/>
</dbReference>
<dbReference type="GO" id="GO:0016491">
    <property type="term" value="F:oxidoreductase activity"/>
    <property type="evidence" value="ECO:0007669"/>
    <property type="project" value="InterPro"/>
</dbReference>
<dbReference type="CDD" id="cd02966">
    <property type="entry name" value="TlpA_like_family"/>
    <property type="match status" value="2"/>
</dbReference>
<gene>
    <name evidence="7" type="ORF">DWW18_09050</name>
</gene>
<evidence type="ECO:0000313" key="8">
    <source>
        <dbReference type="Proteomes" id="UP000283589"/>
    </source>
</evidence>
<comment type="subcellular location">
    <subcellularLocation>
        <location evidence="1">Cell envelope</location>
    </subcellularLocation>
</comment>
<feature type="chain" id="PRO_5019140771" evidence="5">
    <location>
        <begin position="21"/>
        <end position="911"/>
    </location>
</feature>
<organism evidence="7 8">
    <name type="scientific">Butyricimonas virosa</name>
    <dbReference type="NCBI Taxonomy" id="544645"/>
    <lineage>
        <taxon>Bacteria</taxon>
        <taxon>Pseudomonadati</taxon>
        <taxon>Bacteroidota</taxon>
        <taxon>Bacteroidia</taxon>
        <taxon>Bacteroidales</taxon>
        <taxon>Odoribacteraceae</taxon>
        <taxon>Butyricimonas</taxon>
    </lineage>
</organism>
<name>A0A412X0W6_9BACT</name>
<dbReference type="GO" id="GO:0017004">
    <property type="term" value="P:cytochrome complex assembly"/>
    <property type="evidence" value="ECO:0007669"/>
    <property type="project" value="UniProtKB-KW"/>
</dbReference>
<evidence type="ECO:0000256" key="3">
    <source>
        <dbReference type="ARBA" id="ARBA00023157"/>
    </source>
</evidence>
<proteinExistence type="predicted"/>
<evidence type="ECO:0000256" key="1">
    <source>
        <dbReference type="ARBA" id="ARBA00004196"/>
    </source>
</evidence>
<dbReference type="PANTHER" id="PTHR42852">
    <property type="entry name" value="THIOL:DISULFIDE INTERCHANGE PROTEIN DSBE"/>
    <property type="match status" value="1"/>
</dbReference>
<dbReference type="InterPro" id="IPR013766">
    <property type="entry name" value="Thioredoxin_domain"/>
</dbReference>
<dbReference type="PROSITE" id="PS00194">
    <property type="entry name" value="THIOREDOXIN_1"/>
    <property type="match status" value="1"/>
</dbReference>
<dbReference type="SUPFAM" id="SSF52833">
    <property type="entry name" value="Thioredoxin-like"/>
    <property type="match status" value="2"/>
</dbReference>
<dbReference type="GO" id="GO:0030313">
    <property type="term" value="C:cell envelope"/>
    <property type="evidence" value="ECO:0007669"/>
    <property type="project" value="UniProtKB-SubCell"/>
</dbReference>
<protein>
    <submittedName>
        <fullName evidence="7">TlpA family protein disulfide reductase</fullName>
    </submittedName>
</protein>
<dbReference type="Pfam" id="PF08534">
    <property type="entry name" value="Redoxin"/>
    <property type="match status" value="1"/>
</dbReference>
<dbReference type="InterPro" id="IPR017937">
    <property type="entry name" value="Thioredoxin_CS"/>
</dbReference>
<sequence>MKYRLLFIVCSLLCFSELWAGPGKVVVKGADQNVCVYNSSRGRGRACFAPEKAMKETVILLPEKECGDLFYLISGDRTSWIRVLPDETVTVDVRKKDWQFSGDSKAINRYLYQWTQKMFFGKPNALTYRVEMMFYQLPDRDKRIPDPKMFYTKEYIEWLDNIGLEAMDDLAKANLKDNLFVEEQERRIYYSWLEMQLQNYQLASDKVEIPTEAFVFLQEMKFNHVAYLKYPGIDDVLRIYYDMADACGLITYDNYNFLQRRAERIMNAEVREYYILQELDNIIRNQWLYQLDKVIASVENMVITQAGKEQLTGYKKQYQDLMASDVNQEGKKAVNISFKDVNDREWGLYMFKGKYVLIDVWATWCGPCKYQIPHLMRLEEEFEGRGIVFVSLSADKPADTQKWKDMVKEFGMKGICGIAPDAFNHAFFEKYKVKSIPRFILIDPDGNIVMTKARRPSDPVLKMQLEELLEQYDQKKTTISGKMEGVADGTQVSVSHKVGMMTHTLGQAEVRDGRFELSFLLEKPEFINFSCYKVFFGNVWAKPGDRMELEGIKPVYTGGEYELNNLLTELNAKYADRWPGYGDDIFDQKRGKLSYDIYASIKNEIDASVLRPEMKRMLTGYFQGVLLDKMYGRVAMSKVIGKGFPRQIVKNGYSNAVLKLELLPELVNYPSWTDGVQELLYARLAAGMIKIQGRGSYITDMAAGLKSEKLRETYIMDQLRMEILRGHLLGIEDRIENARSMVKSLDNVALLSRMPEQAQKSLQEFKTVLPGTDLSGFSFKNENGKRVALSDFKGKYVFIDIWSTGCNPCVGEVPYIKDMEHRFAGKPITWVSISMDLNKKEWLDFLKEKGMNGIQLICNKGYKDPFPKQIALRGIPRFLLLDKEGKVIDFESLRPSNPVLGELLQLMLNKK</sequence>
<keyword evidence="4" id="KW-0676">Redox-active center</keyword>
<dbReference type="Gene3D" id="3.40.30.10">
    <property type="entry name" value="Glutaredoxin"/>
    <property type="match status" value="2"/>
</dbReference>
<dbReference type="Pfam" id="PF00578">
    <property type="entry name" value="AhpC-TSA"/>
    <property type="match status" value="1"/>
</dbReference>
<dbReference type="AlphaFoldDB" id="A0A412X0W6"/>
<dbReference type="InterPro" id="IPR050553">
    <property type="entry name" value="Thioredoxin_ResA/DsbE_sf"/>
</dbReference>
<keyword evidence="3" id="KW-1015">Disulfide bond</keyword>
<feature type="domain" description="Thioredoxin" evidence="6">
    <location>
        <begin position="327"/>
        <end position="477"/>
    </location>
</feature>
<evidence type="ECO:0000256" key="4">
    <source>
        <dbReference type="ARBA" id="ARBA00023284"/>
    </source>
</evidence>
<dbReference type="EMBL" id="QRZA01000009">
    <property type="protein sequence ID" value="RGV34069.1"/>
    <property type="molecule type" value="Genomic_DNA"/>
</dbReference>
<evidence type="ECO:0000256" key="5">
    <source>
        <dbReference type="SAM" id="SignalP"/>
    </source>
</evidence>
<reference evidence="7 8" key="1">
    <citation type="submission" date="2018-08" db="EMBL/GenBank/DDBJ databases">
        <title>A genome reference for cultivated species of the human gut microbiota.</title>
        <authorList>
            <person name="Zou Y."/>
            <person name="Xue W."/>
            <person name="Luo G."/>
        </authorList>
    </citation>
    <scope>NUCLEOTIDE SEQUENCE [LARGE SCALE GENOMIC DNA]</scope>
    <source>
        <strain evidence="7 8">AF14-49</strain>
    </source>
</reference>
<dbReference type="STRING" id="1121130.GCA_000519105_03737"/>